<dbReference type="RefSeq" id="WP_226578569.1">
    <property type="nucleotide sequence ID" value="NZ_BLAY01000026.1"/>
</dbReference>
<comment type="caution">
    <text evidence="2">The sequence shown here is derived from an EMBL/GenBank/DDBJ whole genome shotgun (WGS) entry which is preliminary data.</text>
</comment>
<evidence type="ECO:0000313" key="3">
    <source>
        <dbReference type="Proteomes" id="UP001050975"/>
    </source>
</evidence>
<gene>
    <name evidence="2" type="ORF">MiSe_20650</name>
</gene>
<feature type="domain" description="DUF4332" evidence="1">
    <location>
        <begin position="24"/>
        <end position="143"/>
    </location>
</feature>
<dbReference type="EMBL" id="BLAY01000026">
    <property type="protein sequence ID" value="GET37312.1"/>
    <property type="molecule type" value="Genomic_DNA"/>
</dbReference>
<dbReference type="Pfam" id="PF14229">
    <property type="entry name" value="DUF4332"/>
    <property type="match status" value="1"/>
</dbReference>
<keyword evidence="3" id="KW-1185">Reference proteome</keyword>
<accession>A0AAV3XAK3</accession>
<reference evidence="2" key="1">
    <citation type="submission" date="2019-10" db="EMBL/GenBank/DDBJ databases">
        <title>Draft genome sequece of Microseira wollei NIES-4236.</title>
        <authorList>
            <person name="Yamaguchi H."/>
            <person name="Suzuki S."/>
            <person name="Kawachi M."/>
        </authorList>
    </citation>
    <scope>NUCLEOTIDE SEQUENCE</scope>
    <source>
        <strain evidence="2">NIES-4236</strain>
    </source>
</reference>
<name>A0AAV3XAK3_9CYAN</name>
<sequence length="148" mass="16214">MSSKLKAASIPIQPRTWPILALPGLSDTDGQKLNECGITTTAQLIAATRTPETKQALASRLQVHAHHVSKWVAMAELSSIPSVGCQYCGLLLHAGIASVSQLTQTPVHRLHQQILRLHVATMQRRDLCPSMEEVQGWIKQARMLIAHS</sequence>
<proteinExistence type="predicted"/>
<evidence type="ECO:0000259" key="1">
    <source>
        <dbReference type="Pfam" id="PF14229"/>
    </source>
</evidence>
<dbReference type="InterPro" id="IPR025567">
    <property type="entry name" value="DUF4332"/>
</dbReference>
<dbReference type="AlphaFoldDB" id="A0AAV3XAK3"/>
<dbReference type="Proteomes" id="UP001050975">
    <property type="component" value="Unassembled WGS sequence"/>
</dbReference>
<evidence type="ECO:0000313" key="2">
    <source>
        <dbReference type="EMBL" id="GET37312.1"/>
    </source>
</evidence>
<protein>
    <recommendedName>
        <fullName evidence="1">DUF4332 domain-containing protein</fullName>
    </recommendedName>
</protein>
<organism evidence="2 3">
    <name type="scientific">Microseira wollei NIES-4236</name>
    <dbReference type="NCBI Taxonomy" id="2530354"/>
    <lineage>
        <taxon>Bacteria</taxon>
        <taxon>Bacillati</taxon>
        <taxon>Cyanobacteriota</taxon>
        <taxon>Cyanophyceae</taxon>
        <taxon>Oscillatoriophycideae</taxon>
        <taxon>Aerosakkonematales</taxon>
        <taxon>Aerosakkonemataceae</taxon>
        <taxon>Microseira</taxon>
    </lineage>
</organism>